<evidence type="ECO:0000313" key="3">
    <source>
        <dbReference type="EMBL" id="VEB44254.1"/>
    </source>
</evidence>
<keyword evidence="1" id="KW-0285">Flavoprotein</keyword>
<protein>
    <submittedName>
        <fullName evidence="3">Uncharacterized protein</fullName>
    </submittedName>
</protein>
<evidence type="ECO:0000313" key="4">
    <source>
        <dbReference type="Proteomes" id="UP000275777"/>
    </source>
</evidence>
<evidence type="ECO:0000256" key="1">
    <source>
        <dbReference type="ARBA" id="ARBA00022630"/>
    </source>
</evidence>
<dbReference type="AlphaFoldDB" id="A0A3S5DLR7"/>
<accession>A0A3S5DLR7</accession>
<sequence length="52" mass="5623">MTPFASLTLPNGSLLPNRLAKAAMEENLADRDHAPSEELIRLYRAWAEGGAG</sequence>
<dbReference type="InterPro" id="IPR051799">
    <property type="entry name" value="NADH_flavin_oxidoreductase"/>
</dbReference>
<name>A0A3S5DLR7_CHRVL</name>
<dbReference type="Proteomes" id="UP000275777">
    <property type="component" value="Chromosome"/>
</dbReference>
<dbReference type="PANTHER" id="PTHR43656">
    <property type="entry name" value="BINDING OXIDOREDUCTASE, PUTATIVE (AFU_ORTHOLOGUE AFUA_2G08260)-RELATED"/>
    <property type="match status" value="1"/>
</dbReference>
<gene>
    <name evidence="3" type="ORF">NCTC9695_04742</name>
</gene>
<organism evidence="3 4">
    <name type="scientific">Chromobacterium violaceum</name>
    <dbReference type="NCBI Taxonomy" id="536"/>
    <lineage>
        <taxon>Bacteria</taxon>
        <taxon>Pseudomonadati</taxon>
        <taxon>Pseudomonadota</taxon>
        <taxon>Betaproteobacteria</taxon>
        <taxon>Neisseriales</taxon>
        <taxon>Chromobacteriaceae</taxon>
        <taxon>Chromobacterium</taxon>
    </lineage>
</organism>
<dbReference type="SUPFAM" id="SSF51395">
    <property type="entry name" value="FMN-linked oxidoreductases"/>
    <property type="match status" value="1"/>
</dbReference>
<dbReference type="EMBL" id="LR134182">
    <property type="protein sequence ID" value="VEB44254.1"/>
    <property type="molecule type" value="Genomic_DNA"/>
</dbReference>
<dbReference type="PANTHER" id="PTHR43656:SF2">
    <property type="entry name" value="BINDING OXIDOREDUCTASE, PUTATIVE (AFU_ORTHOLOGUE AFUA_2G08260)-RELATED"/>
    <property type="match status" value="1"/>
</dbReference>
<dbReference type="InterPro" id="IPR013785">
    <property type="entry name" value="Aldolase_TIM"/>
</dbReference>
<reference evidence="3 4" key="1">
    <citation type="submission" date="2018-12" db="EMBL/GenBank/DDBJ databases">
        <authorList>
            <consortium name="Pathogen Informatics"/>
        </authorList>
    </citation>
    <scope>NUCLEOTIDE SEQUENCE [LARGE SCALE GENOMIC DNA]</scope>
    <source>
        <strain evidence="3 4">NCTC9695</strain>
    </source>
</reference>
<dbReference type="Gene3D" id="3.20.20.70">
    <property type="entry name" value="Aldolase class I"/>
    <property type="match status" value="1"/>
</dbReference>
<keyword evidence="2" id="KW-0560">Oxidoreductase</keyword>
<evidence type="ECO:0000256" key="2">
    <source>
        <dbReference type="ARBA" id="ARBA00023002"/>
    </source>
</evidence>
<dbReference type="GO" id="GO:0016491">
    <property type="term" value="F:oxidoreductase activity"/>
    <property type="evidence" value="ECO:0007669"/>
    <property type="project" value="UniProtKB-KW"/>
</dbReference>
<proteinExistence type="predicted"/>